<dbReference type="Pfam" id="PF07715">
    <property type="entry name" value="Plug"/>
    <property type="match status" value="1"/>
</dbReference>
<evidence type="ECO:0000259" key="14">
    <source>
        <dbReference type="Pfam" id="PF00593"/>
    </source>
</evidence>
<organism evidence="16 17">
    <name type="scientific">Sphingomonas turrisvirgatae</name>
    <dbReference type="NCBI Taxonomy" id="1888892"/>
    <lineage>
        <taxon>Bacteria</taxon>
        <taxon>Pseudomonadati</taxon>
        <taxon>Pseudomonadota</taxon>
        <taxon>Alphaproteobacteria</taxon>
        <taxon>Sphingomonadales</taxon>
        <taxon>Sphingomonadaceae</taxon>
        <taxon>Sphingomonas</taxon>
    </lineage>
</organism>
<evidence type="ECO:0000256" key="4">
    <source>
        <dbReference type="ARBA" id="ARBA00022496"/>
    </source>
</evidence>
<dbReference type="AlphaFoldDB" id="A0A1E3LXL5"/>
<dbReference type="Pfam" id="PF00593">
    <property type="entry name" value="TonB_dep_Rec_b-barrel"/>
    <property type="match status" value="1"/>
</dbReference>
<keyword evidence="9 11" id="KW-0472">Membrane</keyword>
<keyword evidence="2 11" id="KW-0813">Transport</keyword>
<dbReference type="SUPFAM" id="SSF56935">
    <property type="entry name" value="Porins"/>
    <property type="match status" value="1"/>
</dbReference>
<protein>
    <recommendedName>
        <fullName evidence="18">TonB-dependent receptor</fullName>
    </recommendedName>
</protein>
<comment type="subcellular location">
    <subcellularLocation>
        <location evidence="1 11">Cell outer membrane</location>
        <topology evidence="1 11">Multi-pass membrane protein</topology>
    </subcellularLocation>
</comment>
<evidence type="ECO:0000256" key="5">
    <source>
        <dbReference type="ARBA" id="ARBA00022692"/>
    </source>
</evidence>
<feature type="domain" description="TonB-dependent receptor-like beta-barrel" evidence="14">
    <location>
        <begin position="251"/>
        <end position="724"/>
    </location>
</feature>
<reference evidence="16 17" key="1">
    <citation type="submission" date="2016-08" db="EMBL/GenBank/DDBJ databases">
        <title>Draft genome of the agarase producing Sphingomonas sp. MCT13.</title>
        <authorList>
            <person name="D'Andrea M.M."/>
            <person name="Rossolini G.M."/>
            <person name="Thaller M.C."/>
        </authorList>
    </citation>
    <scope>NUCLEOTIDE SEQUENCE [LARGE SCALE GENOMIC DNA]</scope>
    <source>
        <strain evidence="16 17">MCT13</strain>
    </source>
</reference>
<dbReference type="STRING" id="1888892.BFL28_13920"/>
<dbReference type="PANTHER" id="PTHR32552">
    <property type="entry name" value="FERRICHROME IRON RECEPTOR-RELATED"/>
    <property type="match status" value="1"/>
</dbReference>
<dbReference type="InterPro" id="IPR000531">
    <property type="entry name" value="Beta-barrel_TonB"/>
</dbReference>
<keyword evidence="8 12" id="KW-0798">TonB box</keyword>
<keyword evidence="5 11" id="KW-0812">Transmembrane</keyword>
<keyword evidence="10 11" id="KW-0998">Cell outer membrane</keyword>
<evidence type="ECO:0000259" key="15">
    <source>
        <dbReference type="Pfam" id="PF07715"/>
    </source>
</evidence>
<accession>A0A1E3LXL5</accession>
<keyword evidence="17" id="KW-1185">Reference proteome</keyword>
<evidence type="ECO:0000256" key="7">
    <source>
        <dbReference type="ARBA" id="ARBA00023065"/>
    </source>
</evidence>
<feature type="region of interest" description="Disordered" evidence="13">
    <location>
        <begin position="1"/>
        <end position="33"/>
    </location>
</feature>
<dbReference type="InterPro" id="IPR039426">
    <property type="entry name" value="TonB-dep_rcpt-like"/>
</dbReference>
<name>A0A1E3LXL5_9SPHN</name>
<comment type="caution">
    <text evidence="16">The sequence shown here is derived from an EMBL/GenBank/DDBJ whole genome shotgun (WGS) entry which is preliminary data.</text>
</comment>
<proteinExistence type="inferred from homology"/>
<evidence type="ECO:0000313" key="16">
    <source>
        <dbReference type="EMBL" id="ODP38469.1"/>
    </source>
</evidence>
<evidence type="ECO:0000313" key="17">
    <source>
        <dbReference type="Proteomes" id="UP000094487"/>
    </source>
</evidence>
<dbReference type="Gene3D" id="2.40.170.20">
    <property type="entry name" value="TonB-dependent receptor, beta-barrel domain"/>
    <property type="match status" value="1"/>
</dbReference>
<evidence type="ECO:0000256" key="1">
    <source>
        <dbReference type="ARBA" id="ARBA00004571"/>
    </source>
</evidence>
<dbReference type="EMBL" id="MDDS01000014">
    <property type="protein sequence ID" value="ODP38469.1"/>
    <property type="molecule type" value="Genomic_DNA"/>
</dbReference>
<evidence type="ECO:0000256" key="3">
    <source>
        <dbReference type="ARBA" id="ARBA00022452"/>
    </source>
</evidence>
<evidence type="ECO:0000256" key="11">
    <source>
        <dbReference type="PROSITE-ProRule" id="PRU01360"/>
    </source>
</evidence>
<evidence type="ECO:0000256" key="2">
    <source>
        <dbReference type="ARBA" id="ARBA00022448"/>
    </source>
</evidence>
<evidence type="ECO:0000256" key="13">
    <source>
        <dbReference type="SAM" id="MobiDB-lite"/>
    </source>
</evidence>
<dbReference type="GO" id="GO:0009279">
    <property type="term" value="C:cell outer membrane"/>
    <property type="evidence" value="ECO:0007669"/>
    <property type="project" value="UniProtKB-SubCell"/>
</dbReference>
<evidence type="ECO:0000256" key="6">
    <source>
        <dbReference type="ARBA" id="ARBA00023004"/>
    </source>
</evidence>
<dbReference type="InterPro" id="IPR012910">
    <property type="entry name" value="Plug_dom"/>
</dbReference>
<dbReference type="Proteomes" id="UP000094487">
    <property type="component" value="Unassembled WGS sequence"/>
</dbReference>
<gene>
    <name evidence="16" type="ORF">BFL28_13920</name>
</gene>
<dbReference type="PANTHER" id="PTHR32552:SF81">
    <property type="entry name" value="TONB-DEPENDENT OUTER MEMBRANE RECEPTOR"/>
    <property type="match status" value="1"/>
</dbReference>
<evidence type="ECO:0000256" key="8">
    <source>
        <dbReference type="ARBA" id="ARBA00023077"/>
    </source>
</evidence>
<feature type="domain" description="TonB-dependent receptor plug" evidence="15">
    <location>
        <begin position="46"/>
        <end position="155"/>
    </location>
</feature>
<sequence length="761" mass="82783">MLAGGNASAQTAEATPVAEQEAPPEAVQSGVSGDIVVTARRREERLQDVPIAVTAVTGETLAQANIVQLGDLQTKVPGMTMTPSAFGSNILQVAIRGQRQYDPYITKDPAVAVYFADVVQNRPHGLNSSLFDLESIQVLKGPQGTLFGRNTTGGAVIIAPKAPTDRFEGYALASYGNYEAVRLEGAVNIPVNDSLSVRVAGAIARRDGFTRNLTTGQRLDDEHKNSWRVSIRFAPGDVFENRLVVSGFEADENGTGYKFYAYRKGSITDQFVTAIDPGGLDRELALLATLPFHTTLSNEVLSTRIKTFSLSNVSELKAGDDITIKNIFGYRTVHSTTNFDLEGSRYNFFPSFEDMRERQFSNEFQVLGTALGGSLDYIVGAFWFFERGSDRQISDTFTNYAPLKAVRTSFADPITNEAYSVFAQATWRLAFLEGVSVTAGVRQNWDERSVFARSQTNGVCRLVTADVGGTPLNPCAKQLSATFDNLTYTGTIDWKVTPDVLLYLSHRKGYRTGGFNFGGGRPSELLPFRPEEVKDFELGFKSKFNFAGARGIFNVAAYSQDYKDIQRTIGFFVPNTTPPVFVNSILNAAAATIRGVEADLTFEPVRNFEIGGNVSYIDARYKGFVDQATGADLSGSAFAGTPEWAMGGFAALTLPLPGDGGEVLIRGDVYHQTTSNYADANYDPSIRAPSLASRIPPYTVVNGRIEWRNAFGKPVSLALFGRNLLNEEYIVGGTDITLNVGYAGVILGAPRTYGIEAKFSF</sequence>
<evidence type="ECO:0000256" key="10">
    <source>
        <dbReference type="ARBA" id="ARBA00023237"/>
    </source>
</evidence>
<keyword evidence="7" id="KW-0406">Ion transport</keyword>
<dbReference type="InterPro" id="IPR036942">
    <property type="entry name" value="Beta-barrel_TonB_sf"/>
</dbReference>
<comment type="similarity">
    <text evidence="11 12">Belongs to the TonB-dependent receptor family.</text>
</comment>
<keyword evidence="6" id="KW-0408">Iron</keyword>
<keyword evidence="3 11" id="KW-1134">Transmembrane beta strand</keyword>
<evidence type="ECO:0000256" key="9">
    <source>
        <dbReference type="ARBA" id="ARBA00023136"/>
    </source>
</evidence>
<dbReference type="PROSITE" id="PS52016">
    <property type="entry name" value="TONB_DEPENDENT_REC_3"/>
    <property type="match status" value="1"/>
</dbReference>
<dbReference type="GO" id="GO:0006826">
    <property type="term" value="P:iron ion transport"/>
    <property type="evidence" value="ECO:0007669"/>
    <property type="project" value="UniProtKB-KW"/>
</dbReference>
<evidence type="ECO:0008006" key="18">
    <source>
        <dbReference type="Google" id="ProtNLM"/>
    </source>
</evidence>
<keyword evidence="4" id="KW-0410">Iron transport</keyword>
<evidence type="ECO:0000256" key="12">
    <source>
        <dbReference type="RuleBase" id="RU003357"/>
    </source>
</evidence>